<name>A0A1R4G2P8_9MICO</name>
<dbReference type="GO" id="GO:0006281">
    <property type="term" value="P:DNA repair"/>
    <property type="evidence" value="ECO:0007669"/>
    <property type="project" value="UniProtKB-KW"/>
</dbReference>
<dbReference type="SUPFAM" id="SSF50249">
    <property type="entry name" value="Nucleic acid-binding proteins"/>
    <property type="match status" value="1"/>
</dbReference>
<feature type="domain" description="Helicase C-terminal" evidence="10">
    <location>
        <begin position="480"/>
        <end position="673"/>
    </location>
</feature>
<dbReference type="Gene3D" id="3.40.50.300">
    <property type="entry name" value="P-loop containing nucleotide triphosphate hydrolases"/>
    <property type="match status" value="2"/>
</dbReference>
<dbReference type="InterPro" id="IPR001650">
    <property type="entry name" value="Helicase_C-like"/>
</dbReference>
<sequence>MLERELTTVLSKEAAKPFIEHLGMQTIGDLLWHLPRRHYRRGDLTDFADIEVGEFVTLAARITNVASHTSYPRGKALQRTIVTISDGRRSLDLVFFNLKRFQLAKLVKGESGMFSGTVNRFNSKLQLQHPEWELFDDLDDSQQNAWVSGLVPVYPATKKVSSLSIRKAVRTLLERVDLAEVTDAVPQHVRESHGLMRFGEALGAYHVAESDERLEEAKRALKWHEALQLQASLVVMREFTRRLASTARPVGALLAEFDSRLPFDLTPDQHQIGDQIAADLDRQHPMHRLVQGEVGSGKTMVALRAMLQVAETGGQSIMLAPTEVLASQHFRSIVDSLGPELAAKLNPVLITGQQPAAERKRSALAAASGQSLIAVGTHALISKKTTFADVGLVVIDEQHRFGVGQREALRSKGVEPHTLLLTATPIPRTVAMTVFGDLDVSELRTMPAGRTPIGTHVVSERQSPGLMARAWQRVGEEIADGRQAFVVCPAIEPGEAERGADLLSADPAGAELPGAGAQPTMADVATTLERLRHVDALRGVRMAALTGAMSADEKDAVMRAYAAGDIDLLVATTVIEVGVNVPNATVMVVLDADRFGLSQLHQLRGRVGRGEHPGLCLLVTSAPPTSTAGERVAALAATTDGFAIAEFDLAQRHEGDVLGRRQSGVVSSLKVLRVGEDADIIREARIAAGELIEDDPLLERTPTLRQAVAALSAEARVALQSA</sequence>
<keyword evidence="6" id="KW-0238">DNA-binding</keyword>
<evidence type="ECO:0000256" key="1">
    <source>
        <dbReference type="ARBA" id="ARBA00022741"/>
    </source>
</evidence>
<dbReference type="InterPro" id="IPR047112">
    <property type="entry name" value="RecG/Mfd"/>
</dbReference>
<dbReference type="PANTHER" id="PTHR47964:SF1">
    <property type="entry name" value="ATP-DEPENDENT DNA HELICASE HOMOLOG RECG, CHLOROPLASTIC"/>
    <property type="match status" value="1"/>
</dbReference>
<gene>
    <name evidence="11" type="ORF">CZ674_08280</name>
</gene>
<keyword evidence="5" id="KW-0067">ATP-binding</keyword>
<dbReference type="PROSITE" id="PS51194">
    <property type="entry name" value="HELICASE_CTER"/>
    <property type="match status" value="1"/>
</dbReference>
<dbReference type="Pfam" id="PF19833">
    <property type="entry name" value="RecG_dom3_C"/>
    <property type="match status" value="1"/>
</dbReference>
<dbReference type="Pfam" id="PF17191">
    <property type="entry name" value="RecG_wedge"/>
    <property type="match status" value="1"/>
</dbReference>
<keyword evidence="1" id="KW-0547">Nucleotide-binding</keyword>
<keyword evidence="2" id="KW-0227">DNA damage</keyword>
<evidence type="ECO:0000259" key="9">
    <source>
        <dbReference type="PROSITE" id="PS51192"/>
    </source>
</evidence>
<dbReference type="CDD" id="cd04488">
    <property type="entry name" value="RecG_wedge_OBF"/>
    <property type="match status" value="1"/>
</dbReference>
<dbReference type="PANTHER" id="PTHR47964">
    <property type="entry name" value="ATP-DEPENDENT DNA HELICASE HOMOLOG RECG, CHLOROPLASTIC"/>
    <property type="match status" value="1"/>
</dbReference>
<dbReference type="InterPro" id="IPR045562">
    <property type="entry name" value="RecG_dom3_C"/>
</dbReference>
<dbReference type="GO" id="GO:0003678">
    <property type="term" value="F:DNA helicase activity"/>
    <property type="evidence" value="ECO:0007669"/>
    <property type="project" value="TreeGrafter"/>
</dbReference>
<dbReference type="SMART" id="SM00487">
    <property type="entry name" value="DEXDc"/>
    <property type="match status" value="1"/>
</dbReference>
<dbReference type="SMART" id="SM00490">
    <property type="entry name" value="HELICc"/>
    <property type="match status" value="1"/>
</dbReference>
<evidence type="ECO:0000313" key="12">
    <source>
        <dbReference type="Proteomes" id="UP000195787"/>
    </source>
</evidence>
<keyword evidence="4 11" id="KW-0347">Helicase</keyword>
<keyword evidence="7" id="KW-0234">DNA repair</keyword>
<dbReference type="RefSeq" id="WP_086992078.1">
    <property type="nucleotide sequence ID" value="NZ_FUHU01000036.1"/>
</dbReference>
<dbReference type="SUPFAM" id="SSF52540">
    <property type="entry name" value="P-loop containing nucleoside triphosphate hydrolases"/>
    <property type="match status" value="2"/>
</dbReference>
<dbReference type="GO" id="GO:0016787">
    <property type="term" value="F:hydrolase activity"/>
    <property type="evidence" value="ECO:0007669"/>
    <property type="project" value="UniProtKB-KW"/>
</dbReference>
<dbReference type="InterPro" id="IPR033454">
    <property type="entry name" value="RecG_wedge"/>
</dbReference>
<dbReference type="GO" id="GO:0005524">
    <property type="term" value="F:ATP binding"/>
    <property type="evidence" value="ECO:0007669"/>
    <property type="project" value="UniProtKB-KW"/>
</dbReference>
<evidence type="ECO:0000256" key="6">
    <source>
        <dbReference type="ARBA" id="ARBA00023125"/>
    </source>
</evidence>
<evidence type="ECO:0000313" key="11">
    <source>
        <dbReference type="EMBL" id="SJM62367.1"/>
    </source>
</evidence>
<dbReference type="OrthoDB" id="9804325at2"/>
<reference evidence="11 12" key="1">
    <citation type="submission" date="2017-02" db="EMBL/GenBank/DDBJ databases">
        <authorList>
            <person name="Peterson S.W."/>
        </authorList>
    </citation>
    <scope>NUCLEOTIDE SEQUENCE [LARGE SCALE GENOMIC DNA]</scope>
    <source>
        <strain evidence="11 12">LMG 22410</strain>
    </source>
</reference>
<dbReference type="InterPro" id="IPR011545">
    <property type="entry name" value="DEAD/DEAH_box_helicase_dom"/>
</dbReference>
<dbReference type="PROSITE" id="PS51192">
    <property type="entry name" value="HELICASE_ATP_BIND_1"/>
    <property type="match status" value="1"/>
</dbReference>
<dbReference type="GO" id="GO:0003677">
    <property type="term" value="F:DNA binding"/>
    <property type="evidence" value="ECO:0007669"/>
    <property type="project" value="UniProtKB-KW"/>
</dbReference>
<proteinExistence type="predicted"/>
<keyword evidence="12" id="KW-1185">Reference proteome</keyword>
<feature type="domain" description="Helicase ATP-binding" evidence="9">
    <location>
        <begin position="279"/>
        <end position="443"/>
    </location>
</feature>
<evidence type="ECO:0000259" key="10">
    <source>
        <dbReference type="PROSITE" id="PS51194"/>
    </source>
</evidence>
<dbReference type="InterPro" id="IPR014001">
    <property type="entry name" value="Helicase_ATP-bd"/>
</dbReference>
<evidence type="ECO:0000256" key="2">
    <source>
        <dbReference type="ARBA" id="ARBA00022763"/>
    </source>
</evidence>
<evidence type="ECO:0000256" key="4">
    <source>
        <dbReference type="ARBA" id="ARBA00022806"/>
    </source>
</evidence>
<organism evidence="11 12">
    <name type="scientific">Agrococcus casei LMG 22410</name>
    <dbReference type="NCBI Taxonomy" id="1255656"/>
    <lineage>
        <taxon>Bacteria</taxon>
        <taxon>Bacillati</taxon>
        <taxon>Actinomycetota</taxon>
        <taxon>Actinomycetes</taxon>
        <taxon>Micrococcales</taxon>
        <taxon>Microbacteriaceae</taxon>
        <taxon>Agrococcus</taxon>
    </lineage>
</organism>
<dbReference type="InterPro" id="IPR027417">
    <property type="entry name" value="P-loop_NTPase"/>
</dbReference>
<dbReference type="Pfam" id="PF00271">
    <property type="entry name" value="Helicase_C"/>
    <property type="match status" value="1"/>
</dbReference>
<protein>
    <recommendedName>
        <fullName evidence="8">Probable DNA 3'-5' helicase RecG</fullName>
    </recommendedName>
</protein>
<dbReference type="GeneID" id="303173209"/>
<dbReference type="AlphaFoldDB" id="A0A1R4G2P8"/>
<dbReference type="EMBL" id="FUHU01000036">
    <property type="protein sequence ID" value="SJM62367.1"/>
    <property type="molecule type" value="Genomic_DNA"/>
</dbReference>
<dbReference type="InterPro" id="IPR012340">
    <property type="entry name" value="NA-bd_OB-fold"/>
</dbReference>
<accession>A0A1R4G2P8</accession>
<evidence type="ECO:0000256" key="7">
    <source>
        <dbReference type="ARBA" id="ARBA00023204"/>
    </source>
</evidence>
<dbReference type="Gene3D" id="2.40.50.140">
    <property type="entry name" value="Nucleic acid-binding proteins"/>
    <property type="match status" value="1"/>
</dbReference>
<evidence type="ECO:0000256" key="8">
    <source>
        <dbReference type="ARBA" id="ARBA00049819"/>
    </source>
</evidence>
<evidence type="ECO:0000256" key="5">
    <source>
        <dbReference type="ARBA" id="ARBA00022840"/>
    </source>
</evidence>
<dbReference type="Pfam" id="PF00270">
    <property type="entry name" value="DEAD"/>
    <property type="match status" value="1"/>
</dbReference>
<keyword evidence="3 11" id="KW-0378">Hydrolase</keyword>
<evidence type="ECO:0000256" key="3">
    <source>
        <dbReference type="ARBA" id="ARBA00022801"/>
    </source>
</evidence>
<dbReference type="Proteomes" id="UP000195787">
    <property type="component" value="Unassembled WGS sequence"/>
</dbReference>